<dbReference type="EMBL" id="BSYO01000005">
    <property type="protein sequence ID" value="GMH05498.1"/>
    <property type="molecule type" value="Genomic_DNA"/>
</dbReference>
<name>A0AAD3S6V4_NEPGR</name>
<accession>A0AAD3S6V4</accession>
<evidence type="ECO:0000313" key="2">
    <source>
        <dbReference type="Proteomes" id="UP001279734"/>
    </source>
</evidence>
<dbReference type="AlphaFoldDB" id="A0AAD3S6V4"/>
<organism evidence="1 2">
    <name type="scientific">Nepenthes gracilis</name>
    <name type="common">Slender pitcher plant</name>
    <dbReference type="NCBI Taxonomy" id="150966"/>
    <lineage>
        <taxon>Eukaryota</taxon>
        <taxon>Viridiplantae</taxon>
        <taxon>Streptophyta</taxon>
        <taxon>Embryophyta</taxon>
        <taxon>Tracheophyta</taxon>
        <taxon>Spermatophyta</taxon>
        <taxon>Magnoliopsida</taxon>
        <taxon>eudicotyledons</taxon>
        <taxon>Gunneridae</taxon>
        <taxon>Pentapetalae</taxon>
        <taxon>Caryophyllales</taxon>
        <taxon>Nepenthaceae</taxon>
        <taxon>Nepenthes</taxon>
    </lineage>
</organism>
<evidence type="ECO:0000313" key="1">
    <source>
        <dbReference type="EMBL" id="GMH05498.1"/>
    </source>
</evidence>
<comment type="caution">
    <text evidence="1">The sequence shown here is derived from an EMBL/GenBank/DDBJ whole genome shotgun (WGS) entry which is preliminary data.</text>
</comment>
<keyword evidence="2" id="KW-1185">Reference proteome</keyword>
<sequence>MVMGFEVLSYSSIWRAFNFLGKMDPKMTFEKVVWALVPSMPIGISPQTFFAASSRCALGPLPLTLFSRHPESLRLKLAPSLVVVVWPRGFLTIRLLIPTITLL</sequence>
<protein>
    <submittedName>
        <fullName evidence="1">Uncharacterized protein</fullName>
    </submittedName>
</protein>
<proteinExistence type="predicted"/>
<gene>
    <name evidence="1" type="ORF">Nepgr_007338</name>
</gene>
<dbReference type="Proteomes" id="UP001279734">
    <property type="component" value="Unassembled WGS sequence"/>
</dbReference>
<reference evidence="1" key="1">
    <citation type="submission" date="2023-05" db="EMBL/GenBank/DDBJ databases">
        <title>Nepenthes gracilis genome sequencing.</title>
        <authorList>
            <person name="Fukushima K."/>
        </authorList>
    </citation>
    <scope>NUCLEOTIDE SEQUENCE</scope>
    <source>
        <strain evidence="1">SING2019-196</strain>
    </source>
</reference>